<organism evidence="1 2">
    <name type="scientific">Geoglobus acetivorans</name>
    <dbReference type="NCBI Taxonomy" id="565033"/>
    <lineage>
        <taxon>Archaea</taxon>
        <taxon>Methanobacteriati</taxon>
        <taxon>Methanobacteriota</taxon>
        <taxon>Archaeoglobi</taxon>
        <taxon>Archaeoglobales</taxon>
        <taxon>Archaeoglobaceae</taxon>
        <taxon>Geoglobus</taxon>
    </lineage>
</organism>
<name>A0ABZ3H6J0_GEOAI</name>
<protein>
    <submittedName>
        <fullName evidence="1">Uncharacterized protein</fullName>
    </submittedName>
</protein>
<sequence>MKKSILLLAVLAVSLIGIGTANAIDGYSSQERISVTVETDPLGSPPWIKAKWELWVDPNTDDEFILTDADPVRLGTQGDIVPGDGATFYSFVIVSDPNGIEDISNGNVYVDVYHPTCGYGDGSFKYQVHAKEIELVRDQLGIPDLSAPVFNGYSVEDLLQLGVAAGYFTSAEADELWEELHQNEARIYAAELFIDYHQAYGWYMVKAWATDNNGATSEKFTNYFEVRPMLAYETDFDSVHFTNVKVGYRAQVSGDYDMNTSDRPTIRNIGNTPIAVSAYASDATSSTDPPKKFENVFDMRFLDEDLMLPSWEWTRFSNLLWPCNTTKIDFSLHLPNGAPATEYTGYILLEYQAVIVPCKPMDPVSDPVQVLPPT</sequence>
<dbReference type="EMBL" id="CP087714">
    <property type="protein sequence ID" value="XAT64423.1"/>
    <property type="molecule type" value="Genomic_DNA"/>
</dbReference>
<dbReference type="RefSeq" id="WP_193805932.1">
    <property type="nucleotide sequence ID" value="NZ_CP087714.1"/>
</dbReference>
<keyword evidence="2" id="KW-1185">Reference proteome</keyword>
<evidence type="ECO:0000313" key="1">
    <source>
        <dbReference type="EMBL" id="XAT64423.1"/>
    </source>
</evidence>
<reference evidence="1 2" key="1">
    <citation type="submission" date="2021-11" db="EMBL/GenBank/DDBJ databases">
        <title>Whole genome of Geoglobus acetivorans.</title>
        <authorList>
            <person name="Liu D."/>
        </authorList>
    </citation>
    <scope>NUCLEOTIDE SEQUENCE [LARGE SCALE GENOMIC DNA]</scope>
    <source>
        <strain evidence="1 2">SBH6</strain>
    </source>
</reference>
<evidence type="ECO:0000313" key="2">
    <source>
        <dbReference type="Proteomes" id="UP001492541"/>
    </source>
</evidence>
<accession>A0ABZ3H6J0</accession>
<gene>
    <name evidence="1" type="ORF">LPQ35_03360</name>
</gene>
<proteinExistence type="predicted"/>
<dbReference type="Proteomes" id="UP001492541">
    <property type="component" value="Chromosome"/>
</dbReference>
<dbReference type="GeneID" id="90448691"/>